<dbReference type="GO" id="GO:0003984">
    <property type="term" value="F:acetolactate synthase activity"/>
    <property type="evidence" value="ECO:0007669"/>
    <property type="project" value="UniProtKB-EC"/>
</dbReference>
<dbReference type="Gene3D" id="3.40.50.970">
    <property type="match status" value="2"/>
</dbReference>
<dbReference type="Gene3D" id="3.40.50.1220">
    <property type="entry name" value="TPP-binding domain"/>
    <property type="match status" value="1"/>
</dbReference>
<feature type="domain" description="Thiamine pyrophosphate enzyme central" evidence="5">
    <location>
        <begin position="193"/>
        <end position="298"/>
    </location>
</feature>
<feature type="domain" description="Thiamine pyrophosphate enzyme N-terminal TPP-binding" evidence="7">
    <location>
        <begin position="6"/>
        <end position="121"/>
    </location>
</feature>
<dbReference type="STRING" id="94624.Bpet0406"/>
<evidence type="ECO:0000259" key="6">
    <source>
        <dbReference type="Pfam" id="PF02775"/>
    </source>
</evidence>
<accession>A9HYG5</accession>
<reference evidence="8 9" key="1">
    <citation type="journal article" date="2008" name="BMC Genomics">
        <title>The missing link: Bordetella petrii is endowed with both the metabolic versatility of environmental bacteria and virulence traits of pathogenic Bordetellae.</title>
        <authorList>
            <person name="Gross R."/>
            <person name="Guzman C.A."/>
            <person name="Sebaihia M."/>
            <person name="Martins Dos Santos V.A."/>
            <person name="Pieper D.H."/>
            <person name="Koebnik R."/>
            <person name="Lechner M."/>
            <person name="Bartels D."/>
            <person name="Buhrmester J."/>
            <person name="Choudhuri J.V."/>
            <person name="Ebensen T."/>
            <person name="Gaigalat L."/>
            <person name="Herrmann S."/>
            <person name="Khachane A.N."/>
            <person name="Larisch C."/>
            <person name="Link S."/>
            <person name="Linke B."/>
            <person name="Meyer F."/>
            <person name="Mormann S."/>
            <person name="Nakunst D."/>
            <person name="Rueckert C."/>
            <person name="Schneiker-Bekel S."/>
            <person name="Schulze K."/>
            <person name="Vorhoelter F.J."/>
            <person name="Yevsa T."/>
            <person name="Engle J.T."/>
            <person name="Goldman W.E."/>
            <person name="Puehler A."/>
            <person name="Goebel U.B."/>
            <person name="Goesmann A."/>
            <person name="Bloecker H."/>
            <person name="Kaiser O."/>
            <person name="Martinez-Arias R."/>
        </authorList>
    </citation>
    <scope>NUCLEOTIDE SEQUENCE [LARGE SCALE GENOMIC DNA]</scope>
    <source>
        <strain evidence="9">ATCC BAA-461 / DSM 12804 / CCUG 43448 / CIP 107267 / Se-1111R</strain>
    </source>
</reference>
<dbReference type="GO" id="GO:0030976">
    <property type="term" value="F:thiamine pyrophosphate binding"/>
    <property type="evidence" value="ECO:0007669"/>
    <property type="project" value="InterPro"/>
</dbReference>
<dbReference type="SUPFAM" id="SSF52518">
    <property type="entry name" value="Thiamin diphosphate-binding fold (THDP-binding)"/>
    <property type="match status" value="2"/>
</dbReference>
<keyword evidence="9" id="KW-1185">Reference proteome</keyword>
<evidence type="ECO:0000259" key="7">
    <source>
        <dbReference type="Pfam" id="PF02776"/>
    </source>
</evidence>
<dbReference type="Pfam" id="PF02775">
    <property type="entry name" value="TPP_enzyme_C"/>
    <property type="match status" value="1"/>
</dbReference>
<dbReference type="AlphaFoldDB" id="A9HYG5"/>
<dbReference type="GO" id="GO:0009097">
    <property type="term" value="P:isoleucine biosynthetic process"/>
    <property type="evidence" value="ECO:0007669"/>
    <property type="project" value="TreeGrafter"/>
</dbReference>
<name>A9HYG5_BORPD</name>
<dbReference type="KEGG" id="bpt:Bpet0406"/>
<protein>
    <submittedName>
        <fullName evidence="8">Acetolactate synthase large subunit</fullName>
        <ecNumber evidence="8">2.2.1.6</ecNumber>
    </submittedName>
</protein>
<evidence type="ECO:0000259" key="5">
    <source>
        <dbReference type="Pfam" id="PF00205"/>
    </source>
</evidence>
<dbReference type="FunFam" id="3.40.50.970:FF:000007">
    <property type="entry name" value="Acetolactate synthase"/>
    <property type="match status" value="1"/>
</dbReference>
<dbReference type="GO" id="GO:0000287">
    <property type="term" value="F:magnesium ion binding"/>
    <property type="evidence" value="ECO:0007669"/>
    <property type="project" value="InterPro"/>
</dbReference>
<dbReference type="InterPro" id="IPR011766">
    <property type="entry name" value="TPP_enzyme_TPP-bd"/>
</dbReference>
<dbReference type="CDD" id="cd07035">
    <property type="entry name" value="TPP_PYR_POX_like"/>
    <property type="match status" value="1"/>
</dbReference>
<evidence type="ECO:0000256" key="3">
    <source>
        <dbReference type="ARBA" id="ARBA00023052"/>
    </source>
</evidence>
<keyword evidence="8" id="KW-0808">Transferase</keyword>
<dbReference type="EC" id="2.2.1.6" evidence="8"/>
<dbReference type="SUPFAM" id="SSF52467">
    <property type="entry name" value="DHS-like NAD/FAD-binding domain"/>
    <property type="match status" value="1"/>
</dbReference>
<dbReference type="PANTHER" id="PTHR18968">
    <property type="entry name" value="THIAMINE PYROPHOSPHATE ENZYMES"/>
    <property type="match status" value="1"/>
</dbReference>
<comment type="cofactor">
    <cofactor evidence="1">
        <name>thiamine diphosphate</name>
        <dbReference type="ChEBI" id="CHEBI:58937"/>
    </cofactor>
</comment>
<proteinExistence type="inferred from homology"/>
<evidence type="ECO:0000256" key="4">
    <source>
        <dbReference type="RuleBase" id="RU362132"/>
    </source>
</evidence>
<dbReference type="eggNOG" id="COG0028">
    <property type="taxonomic scope" value="Bacteria"/>
</dbReference>
<dbReference type="GO" id="GO:0009099">
    <property type="term" value="P:L-valine biosynthetic process"/>
    <property type="evidence" value="ECO:0007669"/>
    <property type="project" value="TreeGrafter"/>
</dbReference>
<evidence type="ECO:0000313" key="9">
    <source>
        <dbReference type="Proteomes" id="UP000001225"/>
    </source>
</evidence>
<dbReference type="Pfam" id="PF02776">
    <property type="entry name" value="TPP_enzyme_N"/>
    <property type="match status" value="1"/>
</dbReference>
<evidence type="ECO:0000313" key="8">
    <source>
        <dbReference type="EMBL" id="CAP40738.1"/>
    </source>
</evidence>
<evidence type="ECO:0000256" key="2">
    <source>
        <dbReference type="ARBA" id="ARBA00007812"/>
    </source>
</evidence>
<dbReference type="InterPro" id="IPR012000">
    <property type="entry name" value="Thiamin_PyroP_enz_cen_dom"/>
</dbReference>
<dbReference type="InterPro" id="IPR045229">
    <property type="entry name" value="TPP_enz"/>
</dbReference>
<dbReference type="InterPro" id="IPR029061">
    <property type="entry name" value="THDP-binding"/>
</dbReference>
<sequence length="537" mass="56111">MAVSARGADSLARSIKAAGINRLFTLSGNHIMPVFDAALSAGIELVHVRHEASAVHMADAWARLTGEPGVALVTGGPGHANAVSALYTAQMSESPVVLLSGHAPNRQAGWGAFQEMDQAAMAAPVTKASWAAGSAAGLAADFVRACRVARSGRPGPVHLSLPIDALEQPADGPLPAARDYAQLPMPLDGGQAAALAARLARAERPLVLVGPRGLTDAGRVRVAALRQAWGLPVVATESPRGANDPALGAFAPVLARADCVLLVGKRLDFTLQFGQAFDSACVFMQIDADEREWARTRRAVGERLHDTLLADTHAALDGLAQLVVRGQPDWLAEVEAALAYRPPAWNDARGTDAGLHPAELCRAVQQVLDSHPDSVLVCDGGEFGQWAQACLRAPHRVINGAAGAIGSALPMALAGRLAHRGAPVVAMMGDGTFGFHCAELDTAVRYGLPFICVVGNDARWNAEYQIQLNNYGAERLVGCELLPTRYDRVAEGFGAHGAWVAKAGELAPALQAAVRATLPTCVNVSLAGLPAPVVRQH</sequence>
<dbReference type="GO" id="GO:0050660">
    <property type="term" value="F:flavin adenine dinucleotide binding"/>
    <property type="evidence" value="ECO:0007669"/>
    <property type="project" value="TreeGrafter"/>
</dbReference>
<organism evidence="8 9">
    <name type="scientific">Bordetella petrii (strain ATCC BAA-461 / DSM 12804 / CCUG 43448 / CIP 107267 / Se-1111R)</name>
    <dbReference type="NCBI Taxonomy" id="340100"/>
    <lineage>
        <taxon>Bacteria</taxon>
        <taxon>Pseudomonadati</taxon>
        <taxon>Pseudomonadota</taxon>
        <taxon>Betaproteobacteria</taxon>
        <taxon>Burkholderiales</taxon>
        <taxon>Alcaligenaceae</taxon>
        <taxon>Bordetella</taxon>
    </lineage>
</organism>
<dbReference type="CDD" id="cd02004">
    <property type="entry name" value="TPP_BZL_OCoD_HPCL"/>
    <property type="match status" value="1"/>
</dbReference>
<dbReference type="Proteomes" id="UP000001225">
    <property type="component" value="Chromosome"/>
</dbReference>
<dbReference type="InterPro" id="IPR012001">
    <property type="entry name" value="Thiamin_PyroP_enz_TPP-bd_dom"/>
</dbReference>
<keyword evidence="3 4" id="KW-0786">Thiamine pyrophosphate</keyword>
<dbReference type="GO" id="GO:0005948">
    <property type="term" value="C:acetolactate synthase complex"/>
    <property type="evidence" value="ECO:0007669"/>
    <property type="project" value="TreeGrafter"/>
</dbReference>
<gene>
    <name evidence="8" type="primary">ilvG</name>
    <name evidence="8" type="ordered locus">Bpet0406</name>
</gene>
<evidence type="ECO:0000256" key="1">
    <source>
        <dbReference type="ARBA" id="ARBA00001964"/>
    </source>
</evidence>
<dbReference type="InterPro" id="IPR029035">
    <property type="entry name" value="DHS-like_NAD/FAD-binding_dom"/>
</dbReference>
<feature type="domain" description="Thiamine pyrophosphate enzyme TPP-binding" evidence="6">
    <location>
        <begin position="379"/>
        <end position="524"/>
    </location>
</feature>
<dbReference type="Pfam" id="PF00205">
    <property type="entry name" value="TPP_enzyme_M"/>
    <property type="match status" value="1"/>
</dbReference>
<dbReference type="EMBL" id="AM902716">
    <property type="protein sequence ID" value="CAP40738.1"/>
    <property type="molecule type" value="Genomic_DNA"/>
</dbReference>
<comment type="similarity">
    <text evidence="2 4">Belongs to the TPP enzyme family.</text>
</comment>
<dbReference type="PANTHER" id="PTHR18968:SF166">
    <property type="entry name" value="2-HYDROXYACYL-COA LYASE 2"/>
    <property type="match status" value="1"/>
</dbReference>